<organism evidence="2 3">
    <name type="scientific">Anaerobutyricum hallii</name>
    <dbReference type="NCBI Taxonomy" id="39488"/>
    <lineage>
        <taxon>Bacteria</taxon>
        <taxon>Bacillati</taxon>
        <taxon>Bacillota</taxon>
        <taxon>Clostridia</taxon>
        <taxon>Lachnospirales</taxon>
        <taxon>Lachnospiraceae</taxon>
        <taxon>Anaerobutyricum</taxon>
    </lineage>
</organism>
<dbReference type="EMBL" id="CYZL01000001">
    <property type="protein sequence ID" value="CUN53018.1"/>
    <property type="molecule type" value="Genomic_DNA"/>
</dbReference>
<protein>
    <submittedName>
        <fullName evidence="2">Uncharacterized protein</fullName>
    </submittedName>
</protein>
<sequence>MPKSDLTYRTNTDEADTKTNDTSDVIENITQKVKSAPREEGQDVRDYIQKQGTHTGLIGAVVGTIMAAASFVSELAGTIVRNLLWSQQMQDAIANRLNRESPRKTSTVVDKEKTSKEETKIEKETPQVNIKNLMKQYDINGRKFGDSVFLQNGEDNSTISPDDCKDVGELEKAIAAVYGHNMQTSIKASLISAAVTLPGEQEGKSLVHEIQTKRGIVDMEIRKIDKNNISISINGNDVIKKIPEAILKSPNAFQAVDGKKSIVDYIGSKINEELSRSHQISKDLTLTISKNNTISIKDQQGEIYKGSADMQAFEQIFAKHPLEGISPKVAAAALTCTLSPESFAKEYEQKSIFDDKTYQETSVHIGVSQDKVTLYKPSLVEMDRDVGDLVKESSQNRSIKKIIKDLSVSKDDAKVIKSLQENETVVVSSNGVPSFVMSGGEGELCLYQPEKMPEIIKKCEIEPYLAEHTDRLPVLVEKEDKRVQTAYMEENGKVAYAPAFVEMGYQMDPSVMIESLTPDSITPDNFRSFAHDLSELYQSADMNNAEKTVDIPFNQEKESFHYVNEYDEKNVERNKNVDEESQDIDEQEEELPFPEDNSHEDEKGEKEDDADREEEQEEDYVLPFDDGEIEL</sequence>
<proteinExistence type="predicted"/>
<reference evidence="2 3" key="1">
    <citation type="submission" date="2015-09" db="EMBL/GenBank/DDBJ databases">
        <authorList>
            <consortium name="Pathogen Informatics"/>
        </authorList>
    </citation>
    <scope>NUCLEOTIDE SEQUENCE [LARGE SCALE GENOMIC DNA]</scope>
    <source>
        <strain evidence="2 3">2789STDY5834835</strain>
    </source>
</reference>
<feature type="region of interest" description="Disordered" evidence="1">
    <location>
        <begin position="566"/>
        <end position="631"/>
    </location>
</feature>
<feature type="compositionally biased region" description="Basic and acidic residues" evidence="1">
    <location>
        <begin position="596"/>
        <end position="606"/>
    </location>
</feature>
<gene>
    <name evidence="2" type="ORF">ERS852450_00174</name>
</gene>
<feature type="compositionally biased region" description="Basic and acidic residues" evidence="1">
    <location>
        <begin position="11"/>
        <end position="21"/>
    </location>
</feature>
<feature type="compositionally biased region" description="Basic and acidic residues" evidence="1">
    <location>
        <begin position="566"/>
        <end position="578"/>
    </location>
</feature>
<accession>A0A173XRG6</accession>
<dbReference type="Proteomes" id="UP000095679">
    <property type="component" value="Unassembled WGS sequence"/>
</dbReference>
<evidence type="ECO:0000256" key="1">
    <source>
        <dbReference type="SAM" id="MobiDB-lite"/>
    </source>
</evidence>
<feature type="region of interest" description="Disordered" evidence="1">
    <location>
        <begin position="1"/>
        <end position="24"/>
    </location>
</feature>
<dbReference type="RefSeq" id="WP_055297858.1">
    <property type="nucleotide sequence ID" value="NZ_BLYK01000002.1"/>
</dbReference>
<evidence type="ECO:0000313" key="3">
    <source>
        <dbReference type="Proteomes" id="UP000095679"/>
    </source>
</evidence>
<dbReference type="AlphaFoldDB" id="A0A173XRG6"/>
<name>A0A173XRG6_9FIRM</name>
<evidence type="ECO:0000313" key="2">
    <source>
        <dbReference type="EMBL" id="CUN53018.1"/>
    </source>
</evidence>
<feature type="compositionally biased region" description="Acidic residues" evidence="1">
    <location>
        <begin position="607"/>
        <end position="631"/>
    </location>
</feature>
<feature type="region of interest" description="Disordered" evidence="1">
    <location>
        <begin position="101"/>
        <end position="122"/>
    </location>
</feature>
<feature type="compositionally biased region" description="Acidic residues" evidence="1">
    <location>
        <begin position="579"/>
        <end position="593"/>
    </location>
</feature>